<protein>
    <submittedName>
        <fullName evidence="1">Uncharacterized protein</fullName>
    </submittedName>
</protein>
<dbReference type="EMBL" id="LQYW01000144">
    <property type="protein sequence ID" value="KYD24994.1"/>
    <property type="molecule type" value="Genomic_DNA"/>
</dbReference>
<reference evidence="1 2" key="1">
    <citation type="submission" date="2016-01" db="EMBL/GenBank/DDBJ databases">
        <title>Draft Genome Sequences of Seven Thermophilic Sporeformers Isolated from Foods.</title>
        <authorList>
            <person name="Berendsen E.M."/>
            <person name="Wells-Bennik M.H."/>
            <person name="Krawcyk A.O."/>
            <person name="De Jong A."/>
            <person name="Holsappel S."/>
            <person name="Eijlander R.T."/>
            <person name="Kuipers O.P."/>
        </authorList>
    </citation>
    <scope>NUCLEOTIDE SEQUENCE [LARGE SCALE GENOMIC DNA]</scope>
    <source>
        <strain evidence="1 2">B4110</strain>
    </source>
</reference>
<dbReference type="AlphaFoldDB" id="A0A150MKG1"/>
<sequence length="41" mass="4795">MYTNGQCVLNLSGNNEQLDWEKNIISHTTGDIRKERIAYRI</sequence>
<dbReference type="Proteomes" id="UP000075324">
    <property type="component" value="Unassembled WGS sequence"/>
</dbReference>
<evidence type="ECO:0000313" key="1">
    <source>
        <dbReference type="EMBL" id="KYD24994.1"/>
    </source>
</evidence>
<proteinExistence type="predicted"/>
<comment type="caution">
    <text evidence="1">The sequence shown here is derived from an EMBL/GenBank/DDBJ whole genome shotgun (WGS) entry which is preliminary data.</text>
</comment>
<evidence type="ECO:0000313" key="2">
    <source>
        <dbReference type="Proteomes" id="UP000075324"/>
    </source>
</evidence>
<name>A0A150MKG1_9BACL</name>
<organism evidence="1 2">
    <name type="scientific">Parageobacillus toebii</name>
    <dbReference type="NCBI Taxonomy" id="153151"/>
    <lineage>
        <taxon>Bacteria</taxon>
        <taxon>Bacillati</taxon>
        <taxon>Bacillota</taxon>
        <taxon>Bacilli</taxon>
        <taxon>Bacillales</taxon>
        <taxon>Anoxybacillaceae</taxon>
        <taxon>Parageobacillus</taxon>
    </lineage>
</organism>
<gene>
    <name evidence="1" type="ORF">B4110_3809</name>
</gene>
<accession>A0A150MKG1</accession>